<feature type="region of interest" description="Disordered" evidence="1">
    <location>
        <begin position="154"/>
        <end position="179"/>
    </location>
</feature>
<reference evidence="2 3" key="1">
    <citation type="journal article" date="2011" name="J. Bacteriol.">
        <title>Genome sequence of the halotolerant marine bacterium Myxococcus fulvus HW-1.</title>
        <authorList>
            <person name="Li Z.F."/>
            <person name="Li X."/>
            <person name="Liu H."/>
            <person name="Liu X."/>
            <person name="Han K."/>
            <person name="Wu Z.H."/>
            <person name="Hu W."/>
            <person name="Li F.F."/>
            <person name="Li Y.Z."/>
        </authorList>
    </citation>
    <scope>NUCLEOTIDE SEQUENCE [LARGE SCALE GENOMIC DNA]</scope>
    <source>
        <strain evidence="3">ATCC BAA-855 / HW-1</strain>
    </source>
</reference>
<dbReference type="EMBL" id="CP002830">
    <property type="protein sequence ID" value="AEI65607.1"/>
    <property type="molecule type" value="Genomic_DNA"/>
</dbReference>
<accession>F8C6L8</accession>
<evidence type="ECO:0000313" key="3">
    <source>
        <dbReference type="Proteomes" id="UP000000488"/>
    </source>
</evidence>
<dbReference type="InterPro" id="IPR045941">
    <property type="entry name" value="DUF6361"/>
</dbReference>
<dbReference type="AlphaFoldDB" id="F8C6L8"/>
<name>F8C6L8_MYXFH</name>
<dbReference type="Pfam" id="PF19888">
    <property type="entry name" value="DUF6361"/>
    <property type="match status" value="1"/>
</dbReference>
<sequence length="416" mass="46103">MGALHIAWLDLSPAQMATARAHLRDAKDEGVVDELGFGVLQGAIADVLYPGVNTIMTRARYFYFLPALLEHLEREGTRAGDFARKARERQVTLSQVLKVTEPQLGSGVIGRDAGMALQRMPSNIYWNGLRKLGLFLQPLSESGYHQQVDGGRAARKAVKDDDATRHPGGDVEPFWDSKRPPPAFLDAKGEVLSTTTFRLTRREAADLAQRFAKQREDSLGHGALLPVLVDEPSGADFAWPWDVPGAEPGLSRLLEEAQRLSALARGMGLVYMALVLQLRQRHGLALPELDVREACDNWLAAVRPLFAEWDIGATLAHPVVSRGLRPGDVRELGEFLTRCRASADGAGLLRDRDAQDVVSRRERRLKRYKTRLRAGRYLQEWSPPSSAALAAPYELGYRHRTGVRMARDIRAGLGRP</sequence>
<dbReference type="KEGG" id="mfu:LILAB_18525"/>
<dbReference type="eggNOG" id="ENOG502ZB6I">
    <property type="taxonomic scope" value="Bacteria"/>
</dbReference>
<evidence type="ECO:0000313" key="2">
    <source>
        <dbReference type="EMBL" id="AEI65607.1"/>
    </source>
</evidence>
<protein>
    <submittedName>
        <fullName evidence="2">Uncharacterized protein</fullName>
    </submittedName>
</protein>
<proteinExistence type="predicted"/>
<organism evidence="2 3">
    <name type="scientific">Myxococcus fulvus (strain ATCC BAA-855 / HW-1)</name>
    <dbReference type="NCBI Taxonomy" id="483219"/>
    <lineage>
        <taxon>Bacteria</taxon>
        <taxon>Pseudomonadati</taxon>
        <taxon>Myxococcota</taxon>
        <taxon>Myxococcia</taxon>
        <taxon>Myxococcales</taxon>
        <taxon>Cystobacterineae</taxon>
        <taxon>Myxococcaceae</taxon>
        <taxon>Myxococcus</taxon>
    </lineage>
</organism>
<dbReference type="Proteomes" id="UP000000488">
    <property type="component" value="Chromosome"/>
</dbReference>
<feature type="compositionally biased region" description="Basic and acidic residues" evidence="1">
    <location>
        <begin position="157"/>
        <end position="179"/>
    </location>
</feature>
<gene>
    <name evidence="2" type="ordered locus">LILAB_18525</name>
</gene>
<evidence type="ECO:0000256" key="1">
    <source>
        <dbReference type="SAM" id="MobiDB-lite"/>
    </source>
</evidence>
<dbReference type="HOGENOM" id="CLU_703606_0_0_7"/>
<dbReference type="STRING" id="483219.LILAB_18525"/>